<proteinExistence type="predicted"/>
<dbReference type="Gene3D" id="3.20.20.30">
    <property type="entry name" value="Luciferase-like domain"/>
    <property type="match status" value="1"/>
</dbReference>
<evidence type="ECO:0000256" key="4">
    <source>
        <dbReference type="ARBA" id="ARBA00023033"/>
    </source>
</evidence>
<dbReference type="Pfam" id="PF00296">
    <property type="entry name" value="Bac_luciferase"/>
    <property type="match status" value="1"/>
</dbReference>
<dbReference type="EMBL" id="BAAAQK010000022">
    <property type="protein sequence ID" value="GAA1867102.1"/>
    <property type="molecule type" value="Genomic_DNA"/>
</dbReference>
<name>A0ABN2NFH4_9PSEU</name>
<evidence type="ECO:0000256" key="3">
    <source>
        <dbReference type="ARBA" id="ARBA00023002"/>
    </source>
</evidence>
<keyword evidence="2" id="KW-0288">FMN</keyword>
<dbReference type="InterPro" id="IPR011251">
    <property type="entry name" value="Luciferase-like_dom"/>
</dbReference>
<dbReference type="SUPFAM" id="SSF51679">
    <property type="entry name" value="Bacterial luciferase-like"/>
    <property type="match status" value="1"/>
</dbReference>
<dbReference type="InterPro" id="IPR036661">
    <property type="entry name" value="Luciferase-like_sf"/>
</dbReference>
<evidence type="ECO:0000256" key="2">
    <source>
        <dbReference type="ARBA" id="ARBA00022643"/>
    </source>
</evidence>
<dbReference type="RefSeq" id="WP_344423064.1">
    <property type="nucleotide sequence ID" value="NZ_BAAAQK010000022.1"/>
</dbReference>
<dbReference type="CDD" id="cd01097">
    <property type="entry name" value="Tetrahydromethanopterin_reductase"/>
    <property type="match status" value="1"/>
</dbReference>
<evidence type="ECO:0000313" key="7">
    <source>
        <dbReference type="Proteomes" id="UP001500449"/>
    </source>
</evidence>
<keyword evidence="1" id="KW-0285">Flavoprotein</keyword>
<feature type="domain" description="Luciferase-like" evidence="5">
    <location>
        <begin position="9"/>
        <end position="273"/>
    </location>
</feature>
<evidence type="ECO:0000259" key="5">
    <source>
        <dbReference type="Pfam" id="PF00296"/>
    </source>
</evidence>
<dbReference type="PANTHER" id="PTHR42847">
    <property type="entry name" value="ALKANESULFONATE MONOOXYGENASE"/>
    <property type="match status" value="1"/>
</dbReference>
<protein>
    <submittedName>
        <fullName evidence="6">LLM class F420-dependent oxidoreductase</fullName>
    </submittedName>
</protein>
<keyword evidence="4" id="KW-0503">Monooxygenase</keyword>
<keyword evidence="3" id="KW-0560">Oxidoreductase</keyword>
<reference evidence="6 7" key="1">
    <citation type="journal article" date="2019" name="Int. J. Syst. Evol. Microbiol.">
        <title>The Global Catalogue of Microorganisms (GCM) 10K type strain sequencing project: providing services to taxonomists for standard genome sequencing and annotation.</title>
        <authorList>
            <consortium name="The Broad Institute Genomics Platform"/>
            <consortium name="The Broad Institute Genome Sequencing Center for Infectious Disease"/>
            <person name="Wu L."/>
            <person name="Ma J."/>
        </authorList>
    </citation>
    <scope>NUCLEOTIDE SEQUENCE [LARGE SCALE GENOMIC DNA]</scope>
    <source>
        <strain evidence="6 7">JCM 16009</strain>
    </source>
</reference>
<evidence type="ECO:0000313" key="6">
    <source>
        <dbReference type="EMBL" id="GAA1867102.1"/>
    </source>
</evidence>
<dbReference type="PANTHER" id="PTHR42847:SF4">
    <property type="entry name" value="ALKANESULFONATE MONOOXYGENASE-RELATED"/>
    <property type="match status" value="1"/>
</dbReference>
<sequence length="293" mass="31346">MRIGVVFPQNEITASGAAARRFAREVEELGFAHVLAYDHVLGADPAAHPGWSGPYDVDTEFHEPLVLFAHLAAVCELELVTGVLVLPQRQAALVAKQAATLSLLAEGRVRLGVGTGWNEVEYAALGMPFADRGDRMDEQVAMMRRLWAERSITDTGDHHVVDGAGIAPRPAVPVPLWFGTYGRARRPLERIGRLGDGWLPVGLRPGPELDRATAQVATAAAAAGRDPARIGLEGRVRLAPGRAGEARDRIGAWTAAGATHLTVDTRGNGLRDGGHTDLLHELAQVLDEKETSP</sequence>
<keyword evidence="7" id="KW-1185">Reference proteome</keyword>
<gene>
    <name evidence="6" type="ORF">GCM10009836_54400</name>
</gene>
<accession>A0ABN2NFH4</accession>
<organism evidence="6 7">
    <name type="scientific">Pseudonocardia ailaonensis</name>
    <dbReference type="NCBI Taxonomy" id="367279"/>
    <lineage>
        <taxon>Bacteria</taxon>
        <taxon>Bacillati</taxon>
        <taxon>Actinomycetota</taxon>
        <taxon>Actinomycetes</taxon>
        <taxon>Pseudonocardiales</taxon>
        <taxon>Pseudonocardiaceae</taxon>
        <taxon>Pseudonocardia</taxon>
    </lineage>
</organism>
<comment type="caution">
    <text evidence="6">The sequence shown here is derived from an EMBL/GenBank/DDBJ whole genome shotgun (WGS) entry which is preliminary data.</text>
</comment>
<dbReference type="Proteomes" id="UP001500449">
    <property type="component" value="Unassembled WGS sequence"/>
</dbReference>
<dbReference type="InterPro" id="IPR050172">
    <property type="entry name" value="SsuD_RutA_monooxygenase"/>
</dbReference>
<dbReference type="InterPro" id="IPR019921">
    <property type="entry name" value="Lucif-like_OxRdtase_Rv2161c"/>
</dbReference>
<evidence type="ECO:0000256" key="1">
    <source>
        <dbReference type="ARBA" id="ARBA00022630"/>
    </source>
</evidence>
<dbReference type="NCBIfam" id="TIGR03619">
    <property type="entry name" value="F420_Rv2161c"/>
    <property type="match status" value="1"/>
</dbReference>